<keyword evidence="2" id="KW-0456">Lyase</keyword>
<dbReference type="PANTHER" id="PTHR12390:SF0">
    <property type="entry name" value="UROPORPHYRINOGEN-III SYNTHASE"/>
    <property type="match status" value="1"/>
</dbReference>
<dbReference type="EMBL" id="JAWRVE010000318">
    <property type="protein sequence ID" value="KAL1845405.1"/>
    <property type="molecule type" value="Genomic_DNA"/>
</dbReference>
<dbReference type="SUPFAM" id="SSF69618">
    <property type="entry name" value="HemD-like"/>
    <property type="match status" value="1"/>
</dbReference>
<keyword evidence="3" id="KW-1185">Reference proteome</keyword>
<dbReference type="InterPro" id="IPR003754">
    <property type="entry name" value="4pyrrol_synth_uPrphyn_synth"/>
</dbReference>
<comment type="caution">
    <text evidence="2">The sequence shown here is derived from an EMBL/GenBank/DDBJ whole genome shotgun (WGS) entry which is preliminary data.</text>
</comment>
<proteinExistence type="predicted"/>
<evidence type="ECO:0000313" key="3">
    <source>
        <dbReference type="Proteomes" id="UP001583177"/>
    </source>
</evidence>
<dbReference type="Pfam" id="PF02602">
    <property type="entry name" value="HEM4"/>
    <property type="match status" value="1"/>
</dbReference>
<dbReference type="PANTHER" id="PTHR12390">
    <property type="entry name" value="UROPORPHYRINOGEN III SYNTHASE"/>
    <property type="match status" value="1"/>
</dbReference>
<evidence type="ECO:0000313" key="2">
    <source>
        <dbReference type="EMBL" id="KAL1845405.1"/>
    </source>
</evidence>
<dbReference type="Gene3D" id="3.40.50.10090">
    <property type="match status" value="2"/>
</dbReference>
<dbReference type="InterPro" id="IPR039793">
    <property type="entry name" value="UROS/Hem4"/>
</dbReference>
<dbReference type="EC" id="4.2.1.75" evidence="2"/>
<sequence length="345" mass="37538">MSPPAAGDAGDAGDGVVPILLLKTKSTPGDSYEDIFSQPQGGLCFVPSFVPVLEHRFEKAGMTKARSVLESQMIGKHFGAAYGGLIFTSQRAVEAFTQIVQDGPGEDPIVHQLNSPCPLTTGSHPGVGEKRGASSKTALPWPHLQEVPVYSVGPATTRALKAVAQDPPLQVFGEHTGNGDSLAHFILGHYAEWYNDRPEEKPALLFMVGEQRRDIIPKTLMDDKLPDDRRIEVQEVVVYGTGVMESFADDFQRRLEETKETKMVWIVVFSPTGCDAMLRGLGMIDEATGKAKPNDPSRTRFVATIGPTTRDYLQRTFGLDPDVCAEKPSPEGVLEAIQLFISQMA</sequence>
<reference evidence="2 3" key="1">
    <citation type="journal article" date="2024" name="IMA Fungus">
        <title>IMA Genome - F19 : A genome assembly and annotation guide to empower mycologists, including annotated draft genome sequences of Ceratocystis pirilliformis, Diaporthe australafricana, Fusarium ophioides, Paecilomyces lecythidis, and Sporothrix stenoceras.</title>
        <authorList>
            <person name="Aylward J."/>
            <person name="Wilson A.M."/>
            <person name="Visagie C.M."/>
            <person name="Spraker J."/>
            <person name="Barnes I."/>
            <person name="Buitendag C."/>
            <person name="Ceriani C."/>
            <person name="Del Mar Angel L."/>
            <person name="du Plessis D."/>
            <person name="Fuchs T."/>
            <person name="Gasser K."/>
            <person name="Kramer D."/>
            <person name="Li W."/>
            <person name="Munsamy K."/>
            <person name="Piso A."/>
            <person name="Price J.L."/>
            <person name="Sonnekus B."/>
            <person name="Thomas C."/>
            <person name="van der Nest A."/>
            <person name="van Dijk A."/>
            <person name="van Heerden A."/>
            <person name="van Vuuren N."/>
            <person name="Yilmaz N."/>
            <person name="Duong T.A."/>
            <person name="van der Merwe N.A."/>
            <person name="Wingfield M.J."/>
            <person name="Wingfield B.D."/>
        </authorList>
    </citation>
    <scope>NUCLEOTIDE SEQUENCE [LARGE SCALE GENOMIC DNA]</scope>
    <source>
        <strain evidence="2 3">CMW 18300</strain>
    </source>
</reference>
<name>A0ABR3VUN8_9PEZI</name>
<gene>
    <name evidence="2" type="primary">HEM4</name>
    <name evidence="2" type="ORF">Daus18300_014547</name>
</gene>
<dbReference type="Proteomes" id="UP001583177">
    <property type="component" value="Unassembled WGS sequence"/>
</dbReference>
<organism evidence="2 3">
    <name type="scientific">Diaporthe australafricana</name>
    <dbReference type="NCBI Taxonomy" id="127596"/>
    <lineage>
        <taxon>Eukaryota</taxon>
        <taxon>Fungi</taxon>
        <taxon>Dikarya</taxon>
        <taxon>Ascomycota</taxon>
        <taxon>Pezizomycotina</taxon>
        <taxon>Sordariomycetes</taxon>
        <taxon>Sordariomycetidae</taxon>
        <taxon>Diaporthales</taxon>
        <taxon>Diaporthaceae</taxon>
        <taxon>Diaporthe</taxon>
    </lineage>
</organism>
<dbReference type="CDD" id="cd06578">
    <property type="entry name" value="HemD"/>
    <property type="match status" value="1"/>
</dbReference>
<dbReference type="GO" id="GO:0004852">
    <property type="term" value="F:uroporphyrinogen-III synthase activity"/>
    <property type="evidence" value="ECO:0007669"/>
    <property type="project" value="UniProtKB-EC"/>
</dbReference>
<evidence type="ECO:0000259" key="1">
    <source>
        <dbReference type="Pfam" id="PF02602"/>
    </source>
</evidence>
<feature type="domain" description="Tetrapyrrole biosynthesis uroporphyrinogen III synthase" evidence="1">
    <location>
        <begin position="45"/>
        <end position="334"/>
    </location>
</feature>
<protein>
    <submittedName>
        <fullName evidence="2">Uroporphyrinogen-III synthase</fullName>
        <ecNumber evidence="2">4.2.1.75</ecNumber>
    </submittedName>
</protein>
<accession>A0ABR3VUN8</accession>
<dbReference type="InterPro" id="IPR036108">
    <property type="entry name" value="4pyrrol_syn_uPrphyn_synt_sf"/>
</dbReference>